<comment type="caution">
    <text evidence="5">The sequence shown here is derived from an EMBL/GenBank/DDBJ whole genome shotgun (WGS) entry which is preliminary data.</text>
</comment>
<dbReference type="GO" id="GO:0005524">
    <property type="term" value="F:ATP binding"/>
    <property type="evidence" value="ECO:0007669"/>
    <property type="project" value="UniProtKB-UniRule"/>
</dbReference>
<dbReference type="InterPro" id="IPR014978">
    <property type="entry name" value="Gln-Leu-Gln_QLQ"/>
</dbReference>
<dbReference type="GO" id="GO:0006351">
    <property type="term" value="P:DNA-templated transcription"/>
    <property type="evidence" value="ECO:0007669"/>
    <property type="project" value="UniProtKB-UniRule"/>
</dbReference>
<dbReference type="InterPro" id="IPR031137">
    <property type="entry name" value="GRF"/>
</dbReference>
<dbReference type="PANTHER" id="PTHR31602:SF8">
    <property type="entry name" value="GROWTH-REGULATING FACTOR 5"/>
    <property type="match status" value="1"/>
</dbReference>
<dbReference type="Proteomes" id="UP001454036">
    <property type="component" value="Unassembled WGS sequence"/>
</dbReference>
<accession>A0AAV3R074</accession>
<dbReference type="SMART" id="SM00951">
    <property type="entry name" value="QLQ"/>
    <property type="match status" value="1"/>
</dbReference>
<evidence type="ECO:0000313" key="6">
    <source>
        <dbReference type="Proteomes" id="UP001454036"/>
    </source>
</evidence>
<comment type="function">
    <text evidence="3">Transcription activator.</text>
</comment>
<dbReference type="Pfam" id="PF08880">
    <property type="entry name" value="QLQ"/>
    <property type="match status" value="1"/>
</dbReference>
<evidence type="ECO:0000256" key="1">
    <source>
        <dbReference type="ARBA" id="ARBA00004123"/>
    </source>
</evidence>
<keyword evidence="2 3" id="KW-0539">Nucleus</keyword>
<reference evidence="5 6" key="1">
    <citation type="submission" date="2024-01" db="EMBL/GenBank/DDBJ databases">
        <title>The complete chloroplast genome sequence of Lithospermum erythrorhizon: insights into the phylogenetic relationship among Boraginaceae species and the maternal lineages of purple gromwells.</title>
        <authorList>
            <person name="Okada T."/>
            <person name="Watanabe K."/>
        </authorList>
    </citation>
    <scope>NUCLEOTIDE SEQUENCE [LARGE SCALE GENOMIC DNA]</scope>
</reference>
<dbReference type="GO" id="GO:0006355">
    <property type="term" value="P:regulation of DNA-templated transcription"/>
    <property type="evidence" value="ECO:0007669"/>
    <property type="project" value="InterPro"/>
</dbReference>
<dbReference type="EMBL" id="BAABME010023838">
    <property type="protein sequence ID" value="GAA0168941.1"/>
    <property type="molecule type" value="Genomic_DNA"/>
</dbReference>
<evidence type="ECO:0000256" key="2">
    <source>
        <dbReference type="ARBA" id="ARBA00023242"/>
    </source>
</evidence>
<keyword evidence="3" id="KW-0804">Transcription</keyword>
<dbReference type="GO" id="GO:0048731">
    <property type="term" value="P:system development"/>
    <property type="evidence" value="ECO:0007669"/>
    <property type="project" value="UniProtKB-ARBA"/>
</dbReference>
<gene>
    <name evidence="5" type="ORF">LIER_40679</name>
</gene>
<protein>
    <recommendedName>
        <fullName evidence="3">Growth-regulating factor</fullName>
    </recommendedName>
</protein>
<dbReference type="PANTHER" id="PTHR31602">
    <property type="entry name" value="GROWTH-REGULATING FACTOR 5"/>
    <property type="match status" value="1"/>
</dbReference>
<feature type="domain" description="QLQ" evidence="4">
    <location>
        <begin position="21"/>
        <end position="56"/>
    </location>
</feature>
<evidence type="ECO:0000256" key="3">
    <source>
        <dbReference type="RuleBase" id="RU367127"/>
    </source>
</evidence>
<evidence type="ECO:0000313" key="5">
    <source>
        <dbReference type="EMBL" id="GAA0168941.1"/>
    </source>
</evidence>
<keyword evidence="3" id="KW-0010">Activator</keyword>
<dbReference type="GO" id="GO:0005634">
    <property type="term" value="C:nucleus"/>
    <property type="evidence" value="ECO:0007669"/>
    <property type="project" value="UniProtKB-SubCell"/>
</dbReference>
<name>A0AAV3R074_LITER</name>
<comment type="subcellular location">
    <subcellularLocation>
        <location evidence="1 3">Nucleus</location>
    </subcellularLocation>
</comment>
<comment type="domain">
    <text evidence="3">The QLQ domain and WRC domain may be involved in protein-protein interaction and DNA-binding, respectively.</text>
</comment>
<comment type="similarity">
    <text evidence="3">Belongs to the GRF family.</text>
</comment>
<sequence>MSSFSTSVVRAGEVGGYRPQLFTAVQFQELEHQAMIYKYLVAGLPVPPDLVMPIRHSFDALPSRFYHHSSCMCPLSESLCFVDVLDFDG</sequence>
<keyword evidence="6" id="KW-1185">Reference proteome</keyword>
<organism evidence="5 6">
    <name type="scientific">Lithospermum erythrorhizon</name>
    <name type="common">Purple gromwell</name>
    <name type="synonym">Lithospermum officinale var. erythrorhizon</name>
    <dbReference type="NCBI Taxonomy" id="34254"/>
    <lineage>
        <taxon>Eukaryota</taxon>
        <taxon>Viridiplantae</taxon>
        <taxon>Streptophyta</taxon>
        <taxon>Embryophyta</taxon>
        <taxon>Tracheophyta</taxon>
        <taxon>Spermatophyta</taxon>
        <taxon>Magnoliopsida</taxon>
        <taxon>eudicotyledons</taxon>
        <taxon>Gunneridae</taxon>
        <taxon>Pentapetalae</taxon>
        <taxon>asterids</taxon>
        <taxon>lamiids</taxon>
        <taxon>Boraginales</taxon>
        <taxon>Boraginaceae</taxon>
        <taxon>Boraginoideae</taxon>
        <taxon>Lithospermeae</taxon>
        <taxon>Lithospermum</taxon>
    </lineage>
</organism>
<keyword evidence="3" id="KW-0805">Transcription regulation</keyword>
<proteinExistence type="inferred from homology"/>
<evidence type="ECO:0000259" key="4">
    <source>
        <dbReference type="PROSITE" id="PS51666"/>
    </source>
</evidence>
<dbReference type="AlphaFoldDB" id="A0AAV3R074"/>
<dbReference type="PROSITE" id="PS51666">
    <property type="entry name" value="QLQ"/>
    <property type="match status" value="1"/>
</dbReference>